<organism evidence="2 3">
    <name type="scientific">Rhizopogon vesiculosus</name>
    <dbReference type="NCBI Taxonomy" id="180088"/>
    <lineage>
        <taxon>Eukaryota</taxon>
        <taxon>Fungi</taxon>
        <taxon>Dikarya</taxon>
        <taxon>Basidiomycota</taxon>
        <taxon>Agaricomycotina</taxon>
        <taxon>Agaricomycetes</taxon>
        <taxon>Agaricomycetidae</taxon>
        <taxon>Boletales</taxon>
        <taxon>Suillineae</taxon>
        <taxon>Rhizopogonaceae</taxon>
        <taxon>Rhizopogon</taxon>
    </lineage>
</organism>
<accession>A0A1J8PMT4</accession>
<keyword evidence="1" id="KW-0732">Signal</keyword>
<keyword evidence="3" id="KW-1185">Reference proteome</keyword>
<evidence type="ECO:0008006" key="4">
    <source>
        <dbReference type="Google" id="ProtNLM"/>
    </source>
</evidence>
<dbReference type="EMBL" id="LVVM01005567">
    <property type="protein sequence ID" value="OJA10221.1"/>
    <property type="molecule type" value="Genomic_DNA"/>
</dbReference>
<dbReference type="Proteomes" id="UP000183567">
    <property type="component" value="Unassembled WGS sequence"/>
</dbReference>
<sequence>MPILTLSLSLTLIPFSTFCSTREKLSVSSTSLATAQLTNMELPVLLTRLRVVDQYRVTSGLTFFTRSSLFTTFWQRRSLPLLVGTASPFKLDRLDGR</sequence>
<dbReference type="AlphaFoldDB" id="A0A1J8PMT4"/>
<feature type="chain" id="PRO_5012814602" description="Secreted protein" evidence="1">
    <location>
        <begin position="19"/>
        <end position="97"/>
    </location>
</feature>
<evidence type="ECO:0000313" key="3">
    <source>
        <dbReference type="Proteomes" id="UP000183567"/>
    </source>
</evidence>
<comment type="caution">
    <text evidence="2">The sequence shown here is derived from an EMBL/GenBank/DDBJ whole genome shotgun (WGS) entry which is preliminary data.</text>
</comment>
<name>A0A1J8PMT4_9AGAM</name>
<reference evidence="2 3" key="1">
    <citation type="submission" date="2016-03" db="EMBL/GenBank/DDBJ databases">
        <title>Comparative genomics of the ectomycorrhizal sister species Rhizopogon vinicolor and Rhizopogon vesiculosus (Basidiomycota: Boletales) reveals a divergence of the mating type B locus.</title>
        <authorList>
            <person name="Mujic A.B."/>
            <person name="Kuo A."/>
            <person name="Tritt A."/>
            <person name="Lipzen A."/>
            <person name="Chen C."/>
            <person name="Johnson J."/>
            <person name="Sharma A."/>
            <person name="Barry K."/>
            <person name="Grigoriev I.V."/>
            <person name="Spatafora J.W."/>
        </authorList>
    </citation>
    <scope>NUCLEOTIDE SEQUENCE [LARGE SCALE GENOMIC DNA]</scope>
    <source>
        <strain evidence="2 3">AM-OR11-056</strain>
    </source>
</reference>
<evidence type="ECO:0000313" key="2">
    <source>
        <dbReference type="EMBL" id="OJA10221.1"/>
    </source>
</evidence>
<feature type="signal peptide" evidence="1">
    <location>
        <begin position="1"/>
        <end position="18"/>
    </location>
</feature>
<proteinExistence type="predicted"/>
<gene>
    <name evidence="2" type="ORF">AZE42_05521</name>
</gene>
<evidence type="ECO:0000256" key="1">
    <source>
        <dbReference type="SAM" id="SignalP"/>
    </source>
</evidence>
<protein>
    <recommendedName>
        <fullName evidence="4">Secreted protein</fullName>
    </recommendedName>
</protein>